<dbReference type="InterPro" id="IPR052343">
    <property type="entry name" value="Retrotransposon-Effector_Assoc"/>
</dbReference>
<dbReference type="EMBL" id="JACGWK010000001">
    <property type="protein sequence ID" value="KAL0381250.1"/>
    <property type="molecule type" value="Genomic_DNA"/>
</dbReference>
<feature type="domain" description="Reverse transcriptase" evidence="1">
    <location>
        <begin position="55"/>
        <end position="345"/>
    </location>
</feature>
<dbReference type="CDD" id="cd01650">
    <property type="entry name" value="RT_nLTR_like"/>
    <property type="match status" value="1"/>
</dbReference>
<dbReference type="InterPro" id="IPR000477">
    <property type="entry name" value="RT_dom"/>
</dbReference>
<proteinExistence type="predicted"/>
<dbReference type="PANTHER" id="PTHR46890:SF48">
    <property type="entry name" value="RNA-DIRECTED DNA POLYMERASE"/>
    <property type="match status" value="1"/>
</dbReference>
<reference evidence="2" key="2">
    <citation type="journal article" date="2024" name="Plant">
        <title>Genomic evolution and insights into agronomic trait innovations of Sesamum species.</title>
        <authorList>
            <person name="Miao H."/>
            <person name="Wang L."/>
            <person name="Qu L."/>
            <person name="Liu H."/>
            <person name="Sun Y."/>
            <person name="Le M."/>
            <person name="Wang Q."/>
            <person name="Wei S."/>
            <person name="Zheng Y."/>
            <person name="Lin W."/>
            <person name="Duan Y."/>
            <person name="Cao H."/>
            <person name="Xiong S."/>
            <person name="Wang X."/>
            <person name="Wei L."/>
            <person name="Li C."/>
            <person name="Ma Q."/>
            <person name="Ju M."/>
            <person name="Zhao R."/>
            <person name="Li G."/>
            <person name="Mu C."/>
            <person name="Tian Q."/>
            <person name="Mei H."/>
            <person name="Zhang T."/>
            <person name="Gao T."/>
            <person name="Zhang H."/>
        </authorList>
    </citation>
    <scope>NUCLEOTIDE SEQUENCE</scope>
    <source>
        <strain evidence="2">G01</strain>
    </source>
</reference>
<reference evidence="2" key="1">
    <citation type="submission" date="2020-06" db="EMBL/GenBank/DDBJ databases">
        <authorList>
            <person name="Li T."/>
            <person name="Hu X."/>
            <person name="Zhang T."/>
            <person name="Song X."/>
            <person name="Zhang H."/>
            <person name="Dai N."/>
            <person name="Sheng W."/>
            <person name="Hou X."/>
            <person name="Wei L."/>
        </authorList>
    </citation>
    <scope>NUCLEOTIDE SEQUENCE</scope>
    <source>
        <strain evidence="2">G01</strain>
        <tissue evidence="2">Leaf</tissue>
    </source>
</reference>
<comment type="caution">
    <text evidence="2">The sequence shown here is derived from an EMBL/GenBank/DDBJ whole genome shotgun (WGS) entry which is preliminary data.</text>
</comment>
<dbReference type="AlphaFoldDB" id="A0AAW2RMH9"/>
<protein>
    <recommendedName>
        <fullName evidence="1">Reverse transcriptase domain-containing protein</fullName>
    </recommendedName>
</protein>
<dbReference type="Pfam" id="PF00078">
    <property type="entry name" value="RVT_1"/>
    <property type="match status" value="1"/>
</dbReference>
<dbReference type="PROSITE" id="PS50878">
    <property type="entry name" value="RT_POL"/>
    <property type="match status" value="1"/>
</dbReference>
<organism evidence="2">
    <name type="scientific">Sesamum angustifolium</name>
    <dbReference type="NCBI Taxonomy" id="2727405"/>
    <lineage>
        <taxon>Eukaryota</taxon>
        <taxon>Viridiplantae</taxon>
        <taxon>Streptophyta</taxon>
        <taxon>Embryophyta</taxon>
        <taxon>Tracheophyta</taxon>
        <taxon>Spermatophyta</taxon>
        <taxon>Magnoliopsida</taxon>
        <taxon>eudicotyledons</taxon>
        <taxon>Gunneridae</taxon>
        <taxon>Pentapetalae</taxon>
        <taxon>asterids</taxon>
        <taxon>lamiids</taxon>
        <taxon>Lamiales</taxon>
        <taxon>Pedaliaceae</taxon>
        <taxon>Sesamum</taxon>
    </lineage>
</organism>
<sequence>MSSSISVNHPLKKILKKWSFSINKDIVAWPDGFSSAFFQACWDTILEDVCTTVTDFFRGTPMPRSFTATSIILIPKNDSPQSWSEFIPISLCNVTNKILSKLLDTKISQALPDLISPSQSGFVPGRFIAENILLTQEITHHLDMRHSKGNLILKLDMSKAYDRVKWKFLYAILEKMGFPARFIALIKHAIEHCWFTILVNGEPSGFFKSSQGLRQGDPISPTSFILASEALSRGLNHLFVQNPDMLYQTGCKTRVTHLAYADVIIIFTRCEEQSLNKLMQFLYLYENQSGQKINHSRSFFTPGKKANLIGHRIKSIMDFNLKCLPITYLGALLHKGHKKHQWMGA</sequence>
<gene>
    <name evidence="2" type="ORF">Sangu_0189300</name>
</gene>
<evidence type="ECO:0000259" key="1">
    <source>
        <dbReference type="PROSITE" id="PS50878"/>
    </source>
</evidence>
<accession>A0AAW2RMH9</accession>
<name>A0AAW2RMH9_9LAMI</name>
<dbReference type="PANTHER" id="PTHR46890">
    <property type="entry name" value="NON-LTR RETROLELEMENT REVERSE TRANSCRIPTASE-LIKE PROTEIN-RELATED"/>
    <property type="match status" value="1"/>
</dbReference>
<evidence type="ECO:0000313" key="2">
    <source>
        <dbReference type="EMBL" id="KAL0381250.1"/>
    </source>
</evidence>